<dbReference type="SUPFAM" id="SSF52540">
    <property type="entry name" value="P-loop containing nucleoside triphosphate hydrolases"/>
    <property type="match status" value="1"/>
</dbReference>
<dbReference type="Gene3D" id="3.40.50.300">
    <property type="entry name" value="P-loop containing nucleotide triphosphate hydrolases"/>
    <property type="match status" value="1"/>
</dbReference>
<name>A0A1H0DJD7_9HYPH</name>
<evidence type="ECO:0000259" key="1">
    <source>
        <dbReference type="Pfam" id="PF09037"/>
    </source>
</evidence>
<dbReference type="STRING" id="1166073.SAMN05192530_101812"/>
<proteinExistence type="predicted"/>
<accession>A0A1H0DJD7</accession>
<dbReference type="EMBL" id="FNIT01000001">
    <property type="protein sequence ID" value="SDN70168.1"/>
    <property type="molecule type" value="Genomic_DNA"/>
</dbReference>
<dbReference type="InterPro" id="IPR015124">
    <property type="entry name" value="Stf0"/>
</dbReference>
<dbReference type="Proteomes" id="UP000198793">
    <property type="component" value="Unassembled WGS sequence"/>
</dbReference>
<sequence>MRASAYVICATPRSGSTLLCDLLATSGVAGRPHSYFRAEDIDEWADGWGVEGQADLQDPAFDRAYVCAMAKAGRAGTDVFGLRLMPASLKDATRRLGTALGQEGDLPTLLGRAFGPTRYIHLSRDDRAAQAASLLRAQQSGLWHVSPDGSERERTAPMRAAPIDAEALAVAQKGLAADDRAWERFFAAHAIAPLRLTYERLAADPHAELATVLAALGLDPTHAANARIMTRKMASGANP</sequence>
<feature type="domain" description="Sulphotransferase Stf0" evidence="1">
    <location>
        <begin position="5"/>
        <end position="235"/>
    </location>
</feature>
<dbReference type="GO" id="GO:0016740">
    <property type="term" value="F:transferase activity"/>
    <property type="evidence" value="ECO:0007669"/>
    <property type="project" value="UniProtKB-KW"/>
</dbReference>
<keyword evidence="3" id="KW-1185">Reference proteome</keyword>
<dbReference type="InterPro" id="IPR027417">
    <property type="entry name" value="P-loop_NTPase"/>
</dbReference>
<dbReference type="PIRSF" id="PIRSF021497">
    <property type="entry name" value="Sulphotransferase_Stf0"/>
    <property type="match status" value="1"/>
</dbReference>
<organism evidence="2 3">
    <name type="scientific">Aureimonas jatrophae</name>
    <dbReference type="NCBI Taxonomy" id="1166073"/>
    <lineage>
        <taxon>Bacteria</taxon>
        <taxon>Pseudomonadati</taxon>
        <taxon>Pseudomonadota</taxon>
        <taxon>Alphaproteobacteria</taxon>
        <taxon>Hyphomicrobiales</taxon>
        <taxon>Aurantimonadaceae</taxon>
        <taxon>Aureimonas</taxon>
    </lineage>
</organism>
<protein>
    <submittedName>
        <fullName evidence="2">LPS sulfotransferase NodH</fullName>
    </submittedName>
</protein>
<dbReference type="Pfam" id="PF09037">
    <property type="entry name" value="Sulphotransf"/>
    <property type="match status" value="1"/>
</dbReference>
<dbReference type="InterPro" id="IPR024628">
    <property type="entry name" value="Sulfotransferase_Stf0_dom"/>
</dbReference>
<gene>
    <name evidence="2" type="ORF">SAMN05192530_101812</name>
</gene>
<evidence type="ECO:0000313" key="2">
    <source>
        <dbReference type="EMBL" id="SDN70168.1"/>
    </source>
</evidence>
<reference evidence="2 3" key="1">
    <citation type="submission" date="2016-10" db="EMBL/GenBank/DDBJ databases">
        <authorList>
            <person name="de Groot N.N."/>
        </authorList>
    </citation>
    <scope>NUCLEOTIDE SEQUENCE [LARGE SCALE GENOMIC DNA]</scope>
    <source>
        <strain evidence="3">L7-484,KACC 16230,DSM 25025</strain>
    </source>
</reference>
<keyword evidence="2" id="KW-0808">Transferase</keyword>
<evidence type="ECO:0000313" key="3">
    <source>
        <dbReference type="Proteomes" id="UP000198793"/>
    </source>
</evidence>
<dbReference type="AlphaFoldDB" id="A0A1H0DJD7"/>